<dbReference type="PANTHER" id="PTHR34007:SF1">
    <property type="entry name" value="AEROLYSIN-LIKE PROTEIN-RELATED"/>
    <property type="match status" value="1"/>
</dbReference>
<comment type="caution">
    <text evidence="1">The sequence shown here is derived from an EMBL/GenBank/DDBJ whole genome shotgun (WGS) entry which is preliminary data.</text>
</comment>
<protein>
    <submittedName>
        <fullName evidence="1">Uncharacterized protein</fullName>
    </submittedName>
</protein>
<sequence>MGIKGRSGLDIDCLGFLFINTIKSAKLTNIEYPTIHKVTPKVAVGEIKSMSYQNNTSVTQEYKIETSKKITQTSSWSVTSKLEFTVSLEVKAGIPLLAESTSKYEFKIGVEGTYASETSEEKMELFSFPVKVPPRKTVDVHIALEQQGDEIHVGFSLKVKSNIMSYLANVVEVDGSRLGAIKFKTSHSREFYARLRCWRLKPEVSVDVASGICMGIKGRSGWDIDRFGFIFINTVKSAELTNVMYPNIHDVIPKVAVGEIKSMSYQNNTSETQQYTIETSKKITQTSSWSVTGKLELTYSLKVNAGIPLLVEGSSRYELNIGVEATYASETSEEKMELFSFPVKVPPGKTVDVHIALGQATVDLPFTGIVKITCYNGSVLELKTSGTYKGVAFSDGKVVVNESNKKLCAA</sequence>
<dbReference type="Proteomes" id="UP000824219">
    <property type="component" value="Linkage Group LG02"/>
</dbReference>
<dbReference type="Gene3D" id="2.170.15.10">
    <property type="entry name" value="Proaerolysin, chain A, domain 3"/>
    <property type="match status" value="2"/>
</dbReference>
<organism evidence="1 2">
    <name type="scientific">Hemibagrus wyckioides</name>
    <dbReference type="NCBI Taxonomy" id="337641"/>
    <lineage>
        <taxon>Eukaryota</taxon>
        <taxon>Metazoa</taxon>
        <taxon>Chordata</taxon>
        <taxon>Craniata</taxon>
        <taxon>Vertebrata</taxon>
        <taxon>Euteleostomi</taxon>
        <taxon>Actinopterygii</taxon>
        <taxon>Neopterygii</taxon>
        <taxon>Teleostei</taxon>
        <taxon>Ostariophysi</taxon>
        <taxon>Siluriformes</taxon>
        <taxon>Bagridae</taxon>
        <taxon>Hemibagrus</taxon>
    </lineage>
</organism>
<keyword evidence="2" id="KW-1185">Reference proteome</keyword>
<dbReference type="SUPFAM" id="SSF56973">
    <property type="entry name" value="Aerolisin/ETX pore-forming domain"/>
    <property type="match status" value="2"/>
</dbReference>
<evidence type="ECO:0000313" key="2">
    <source>
        <dbReference type="Proteomes" id="UP000824219"/>
    </source>
</evidence>
<dbReference type="PANTHER" id="PTHR34007">
    <property type="entry name" value="AEROLYSIN-LIKE PROTEIN-RELATED"/>
    <property type="match status" value="1"/>
</dbReference>
<dbReference type="Pfam" id="PF03318">
    <property type="entry name" value="ETX_MTX2"/>
    <property type="match status" value="2"/>
</dbReference>
<dbReference type="OrthoDB" id="3758675at2759"/>
<dbReference type="InterPro" id="IPR053280">
    <property type="entry name" value="Aerolysin-like_pore-former"/>
</dbReference>
<proteinExistence type="predicted"/>
<gene>
    <name evidence="1" type="ORF">KOW79_001902</name>
</gene>
<dbReference type="EMBL" id="JAHKSW010000002">
    <property type="protein sequence ID" value="KAG7335306.1"/>
    <property type="molecule type" value="Genomic_DNA"/>
</dbReference>
<dbReference type="CDD" id="cd20221">
    <property type="entry name" value="PFM_Dln1-like"/>
    <property type="match status" value="1"/>
</dbReference>
<dbReference type="AlphaFoldDB" id="A0A9D3P653"/>
<name>A0A9D3P653_9TELE</name>
<reference evidence="1 2" key="1">
    <citation type="submission" date="2021-06" db="EMBL/GenBank/DDBJ databases">
        <title>Chromosome-level genome assembly of the red-tail catfish (Hemibagrus wyckioides).</title>
        <authorList>
            <person name="Shao F."/>
        </authorList>
    </citation>
    <scope>NUCLEOTIDE SEQUENCE [LARGE SCALE GENOMIC DNA]</scope>
    <source>
        <strain evidence="1">EC202008001</strain>
        <tissue evidence="1">Blood</tissue>
    </source>
</reference>
<accession>A0A9D3P653</accession>
<evidence type="ECO:0000313" key="1">
    <source>
        <dbReference type="EMBL" id="KAG7335306.1"/>
    </source>
</evidence>
<dbReference type="InterPro" id="IPR004991">
    <property type="entry name" value="Aerolysin-like"/>
</dbReference>